<dbReference type="CDD" id="cd00452">
    <property type="entry name" value="KDPG_aldolase"/>
    <property type="match status" value="1"/>
</dbReference>
<comment type="pathway">
    <text evidence="1">Carbohydrate acid metabolism.</text>
</comment>
<protein>
    <submittedName>
        <fullName evidence="6">Bifunctional 4-hydroxy-2-oxoglutarate aldolase/2-dehydro-3-deoxy-phosphogluconate aldolase</fullName>
    </submittedName>
</protein>
<evidence type="ECO:0000313" key="7">
    <source>
        <dbReference type="Proteomes" id="UP000189739"/>
    </source>
</evidence>
<evidence type="ECO:0000256" key="3">
    <source>
        <dbReference type="ARBA" id="ARBA00011233"/>
    </source>
</evidence>
<dbReference type="SUPFAM" id="SSF51569">
    <property type="entry name" value="Aldolase"/>
    <property type="match status" value="1"/>
</dbReference>
<dbReference type="GO" id="GO:0016829">
    <property type="term" value="F:lyase activity"/>
    <property type="evidence" value="ECO:0007669"/>
    <property type="project" value="UniProtKB-KW"/>
</dbReference>
<comment type="similarity">
    <text evidence="2">Belongs to the KHG/KDPG aldolase family.</text>
</comment>
<proteinExistence type="inferred from homology"/>
<dbReference type="Pfam" id="PF01081">
    <property type="entry name" value="Aldolase"/>
    <property type="match status" value="1"/>
</dbReference>
<keyword evidence="5" id="KW-0119">Carbohydrate metabolism</keyword>
<dbReference type="EMBL" id="MBTF01000004">
    <property type="protein sequence ID" value="OOQ60817.1"/>
    <property type="molecule type" value="Genomic_DNA"/>
</dbReference>
<dbReference type="Proteomes" id="UP000189739">
    <property type="component" value="Unassembled WGS sequence"/>
</dbReference>
<name>A0A1S9PIQ8_9SPHI</name>
<dbReference type="Gene3D" id="3.20.20.70">
    <property type="entry name" value="Aldolase class I"/>
    <property type="match status" value="1"/>
</dbReference>
<dbReference type="AlphaFoldDB" id="A0A1S9PIQ8"/>
<keyword evidence="4" id="KW-0456">Lyase</keyword>
<keyword evidence="7" id="KW-1185">Reference proteome</keyword>
<evidence type="ECO:0000313" key="6">
    <source>
        <dbReference type="EMBL" id="OOQ60817.1"/>
    </source>
</evidence>
<dbReference type="RefSeq" id="WP_078347136.1">
    <property type="nucleotide sequence ID" value="NZ_MBTF01000004.1"/>
</dbReference>
<evidence type="ECO:0000256" key="5">
    <source>
        <dbReference type="ARBA" id="ARBA00023277"/>
    </source>
</evidence>
<comment type="caution">
    <text evidence="6">The sequence shown here is derived from an EMBL/GenBank/DDBJ whole genome shotgun (WGS) entry which is preliminary data.</text>
</comment>
<dbReference type="InterPro" id="IPR000887">
    <property type="entry name" value="Aldlse_KDPG_KHG"/>
</dbReference>
<gene>
    <name evidence="6" type="ORF">BC343_22870</name>
</gene>
<evidence type="ECO:0000256" key="1">
    <source>
        <dbReference type="ARBA" id="ARBA00004761"/>
    </source>
</evidence>
<dbReference type="STRING" id="1792845.BC343_22870"/>
<comment type="subunit">
    <text evidence="3">Homotrimer.</text>
</comment>
<dbReference type="PANTHER" id="PTHR30246">
    <property type="entry name" value="2-KETO-3-DEOXY-6-PHOSPHOGLUCONATE ALDOLASE"/>
    <property type="match status" value="1"/>
</dbReference>
<reference evidence="6 7" key="1">
    <citation type="submission" date="2016-07" db="EMBL/GenBank/DDBJ databases">
        <title>Genomic analysis of zinc-resistant bacterium Mucilaginibacter pedocola TBZ30.</title>
        <authorList>
            <person name="Huang J."/>
            <person name="Tang J."/>
        </authorList>
    </citation>
    <scope>NUCLEOTIDE SEQUENCE [LARGE SCALE GENOMIC DNA]</scope>
    <source>
        <strain evidence="6 7">TBZ30</strain>
    </source>
</reference>
<accession>A0A1S9PIQ8</accession>
<dbReference type="InterPro" id="IPR013785">
    <property type="entry name" value="Aldolase_TIM"/>
</dbReference>
<organism evidence="6 7">
    <name type="scientific">Mucilaginibacter pedocola</name>
    <dbReference type="NCBI Taxonomy" id="1792845"/>
    <lineage>
        <taxon>Bacteria</taxon>
        <taxon>Pseudomonadati</taxon>
        <taxon>Bacteroidota</taxon>
        <taxon>Sphingobacteriia</taxon>
        <taxon>Sphingobacteriales</taxon>
        <taxon>Sphingobacteriaceae</taxon>
        <taxon>Mucilaginibacter</taxon>
    </lineage>
</organism>
<evidence type="ECO:0000256" key="4">
    <source>
        <dbReference type="ARBA" id="ARBA00023239"/>
    </source>
</evidence>
<evidence type="ECO:0000256" key="2">
    <source>
        <dbReference type="ARBA" id="ARBA00006906"/>
    </source>
</evidence>
<sequence>MANKEQVLDTILAQGILPLFFYEDAEVSVEIVRTLYRAGVRVLEYTNRGKEALQNFRLIKKAVVEEMPGMYLGIGTIKTGLEAETFVDAGADFLVSPIVDSDVALVAANYKMLWVPGCMTPTEIHIAQQYKASLIKLFPANILGPAFMSSIRELFQGQLFIPTGGVEIEASNISGWFRSGVCAVGLGSKLISKQVLEEKLYEQLYADTVKALELVQMSK</sequence>
<dbReference type="OrthoDB" id="9802667at2"/>
<dbReference type="PANTHER" id="PTHR30246:SF1">
    <property type="entry name" value="2-DEHYDRO-3-DEOXY-6-PHOSPHOGALACTONATE ALDOLASE-RELATED"/>
    <property type="match status" value="1"/>
</dbReference>